<sequence>MVSLLNFLKSFGILLVMLCARFFIFFNMDNARNLNKIMKYFSYVSGLFINSYKSSLVITKYHHLEVAISFIMGIRISLYPLKYLGFPLSSILILLIFNLFLVVLGFSWLVGKQNCFLLLV</sequence>
<reference evidence="2 3" key="1">
    <citation type="journal article" date="2024" name="Plant Biotechnol. J.">
        <title>Dendrobium thyrsiflorum genome and its molecular insights into genes involved in important horticultural traits.</title>
        <authorList>
            <person name="Chen B."/>
            <person name="Wang J.Y."/>
            <person name="Zheng P.J."/>
            <person name="Li K.L."/>
            <person name="Liang Y.M."/>
            <person name="Chen X.F."/>
            <person name="Zhang C."/>
            <person name="Zhao X."/>
            <person name="He X."/>
            <person name="Zhang G.Q."/>
            <person name="Liu Z.J."/>
            <person name="Xu Q."/>
        </authorList>
    </citation>
    <scope>NUCLEOTIDE SEQUENCE [LARGE SCALE GENOMIC DNA]</scope>
    <source>
        <strain evidence="2">GZMU011</strain>
    </source>
</reference>
<comment type="caution">
    <text evidence="2">The sequence shown here is derived from an EMBL/GenBank/DDBJ whole genome shotgun (WGS) entry which is preliminary data.</text>
</comment>
<keyword evidence="1" id="KW-1133">Transmembrane helix</keyword>
<keyword evidence="3" id="KW-1185">Reference proteome</keyword>
<evidence type="ECO:0000313" key="2">
    <source>
        <dbReference type="EMBL" id="KAL0926109.1"/>
    </source>
</evidence>
<gene>
    <name evidence="2" type="ORF">M5K25_004499</name>
</gene>
<dbReference type="EMBL" id="JANQDX010000004">
    <property type="protein sequence ID" value="KAL0926109.1"/>
    <property type="molecule type" value="Genomic_DNA"/>
</dbReference>
<organism evidence="2 3">
    <name type="scientific">Dendrobium thyrsiflorum</name>
    <name type="common">Pinecone-like raceme dendrobium</name>
    <name type="synonym">Orchid</name>
    <dbReference type="NCBI Taxonomy" id="117978"/>
    <lineage>
        <taxon>Eukaryota</taxon>
        <taxon>Viridiplantae</taxon>
        <taxon>Streptophyta</taxon>
        <taxon>Embryophyta</taxon>
        <taxon>Tracheophyta</taxon>
        <taxon>Spermatophyta</taxon>
        <taxon>Magnoliopsida</taxon>
        <taxon>Liliopsida</taxon>
        <taxon>Asparagales</taxon>
        <taxon>Orchidaceae</taxon>
        <taxon>Epidendroideae</taxon>
        <taxon>Malaxideae</taxon>
        <taxon>Dendrobiinae</taxon>
        <taxon>Dendrobium</taxon>
    </lineage>
</organism>
<name>A0ABD0VLU4_DENTH</name>
<evidence type="ECO:0000256" key="1">
    <source>
        <dbReference type="SAM" id="Phobius"/>
    </source>
</evidence>
<feature type="transmembrane region" description="Helical" evidence="1">
    <location>
        <begin position="88"/>
        <end position="110"/>
    </location>
</feature>
<protein>
    <submittedName>
        <fullName evidence="2">Uncharacterized protein</fullName>
    </submittedName>
</protein>
<keyword evidence="1" id="KW-0472">Membrane</keyword>
<accession>A0ABD0VLU4</accession>
<dbReference type="Proteomes" id="UP001552299">
    <property type="component" value="Unassembled WGS sequence"/>
</dbReference>
<evidence type="ECO:0000313" key="3">
    <source>
        <dbReference type="Proteomes" id="UP001552299"/>
    </source>
</evidence>
<proteinExistence type="predicted"/>
<keyword evidence="1" id="KW-0812">Transmembrane</keyword>
<dbReference type="AlphaFoldDB" id="A0ABD0VLU4"/>
<feature type="transmembrane region" description="Helical" evidence="1">
    <location>
        <begin position="40"/>
        <end position="58"/>
    </location>
</feature>
<feature type="transmembrane region" description="Helical" evidence="1">
    <location>
        <begin position="6"/>
        <end position="28"/>
    </location>
</feature>